<proteinExistence type="predicted"/>
<feature type="transmembrane region" description="Helical" evidence="1">
    <location>
        <begin position="56"/>
        <end position="75"/>
    </location>
</feature>
<keyword evidence="1" id="KW-0472">Membrane</keyword>
<dbReference type="HOGENOM" id="CLU_2602603_0_0_9"/>
<name>C2KUX5_9FIRM</name>
<dbReference type="EMBL" id="ACKX01000031">
    <property type="protein sequence ID" value="EEJ52422.1"/>
    <property type="molecule type" value="Genomic_DNA"/>
</dbReference>
<evidence type="ECO:0000256" key="1">
    <source>
        <dbReference type="SAM" id="Phobius"/>
    </source>
</evidence>
<sequence length="79" mass="9704">MLFAFRFSLFAFRFSLFAFRFSLFAFRFSLFAFRFILLKDEFSDKSILFFAVYFNFYKKQSIKVFIIITILKIYFSSKN</sequence>
<evidence type="ECO:0000313" key="2">
    <source>
        <dbReference type="EMBL" id="EEJ52422.1"/>
    </source>
</evidence>
<comment type="caution">
    <text evidence="2">The sequence shown here is derived from an EMBL/GenBank/DDBJ whole genome shotgun (WGS) entry which is preliminary data.</text>
</comment>
<accession>C2KUX5</accession>
<keyword evidence="3" id="KW-1185">Reference proteome</keyword>
<keyword evidence="1" id="KW-0812">Transmembrane</keyword>
<dbReference type="AlphaFoldDB" id="C2KUX5"/>
<dbReference type="Proteomes" id="UP000004121">
    <property type="component" value="Unassembled WGS sequence"/>
</dbReference>
<reference evidence="2 3" key="1">
    <citation type="submission" date="2009-04" db="EMBL/GenBank/DDBJ databases">
        <authorList>
            <person name="Qin X."/>
            <person name="Bachman B."/>
            <person name="Battles P."/>
            <person name="Bell A."/>
            <person name="Bess C."/>
            <person name="Bickham C."/>
            <person name="Chaboub L."/>
            <person name="Chen D."/>
            <person name="Coyle M."/>
            <person name="Deiros D.R."/>
            <person name="Dinh H."/>
            <person name="Forbes L."/>
            <person name="Fowler G."/>
            <person name="Francisco L."/>
            <person name="Fu Q."/>
            <person name="Gubbala S."/>
            <person name="Hale W."/>
            <person name="Han Y."/>
            <person name="Hemphill L."/>
            <person name="Highlander S.K."/>
            <person name="Hirani K."/>
            <person name="Hogues M."/>
            <person name="Jackson L."/>
            <person name="Jakkamsetti A."/>
            <person name="Javaid M."/>
            <person name="Jiang H."/>
            <person name="Korchina V."/>
            <person name="Kovar C."/>
            <person name="Lara F."/>
            <person name="Lee S."/>
            <person name="Mata R."/>
            <person name="Mathew T."/>
            <person name="Moen C."/>
            <person name="Morales K."/>
            <person name="Munidasa M."/>
            <person name="Nazareth L."/>
            <person name="Ngo R."/>
            <person name="Nguyen L."/>
            <person name="Okwuonu G."/>
            <person name="Ongeri F."/>
            <person name="Patil S."/>
            <person name="Petrosino J."/>
            <person name="Pham C."/>
            <person name="Pham P."/>
            <person name="Pu L.-L."/>
            <person name="Puazo M."/>
            <person name="Raj R."/>
            <person name="Reid J."/>
            <person name="Rouhana J."/>
            <person name="Saada N."/>
            <person name="Shang Y."/>
            <person name="Simmons D."/>
            <person name="Thornton R."/>
            <person name="Warren J."/>
            <person name="Weissenberger G."/>
            <person name="Zhang J."/>
            <person name="Zhang L."/>
            <person name="Zhou C."/>
            <person name="Zhu D."/>
            <person name="Muzny D."/>
            <person name="Worley K."/>
            <person name="Gibbs R."/>
        </authorList>
    </citation>
    <scope>NUCLEOTIDE SEQUENCE [LARGE SCALE GENOMIC DNA]</scope>
    <source>
        <strain evidence="2 3">F0268</strain>
    </source>
</reference>
<feature type="transmembrane region" description="Helical" evidence="1">
    <location>
        <begin position="12"/>
        <end position="36"/>
    </location>
</feature>
<protein>
    <submittedName>
        <fullName evidence="2">Uncharacterized protein</fullName>
    </submittedName>
</protein>
<organism evidence="2 3">
    <name type="scientific">Oribacterium sinus F0268</name>
    <dbReference type="NCBI Taxonomy" id="585501"/>
    <lineage>
        <taxon>Bacteria</taxon>
        <taxon>Bacillati</taxon>
        <taxon>Bacillota</taxon>
        <taxon>Clostridia</taxon>
        <taxon>Lachnospirales</taxon>
        <taxon>Lachnospiraceae</taxon>
        <taxon>Oribacterium</taxon>
    </lineage>
</organism>
<evidence type="ECO:0000313" key="3">
    <source>
        <dbReference type="Proteomes" id="UP000004121"/>
    </source>
</evidence>
<keyword evidence="1" id="KW-1133">Transmembrane helix</keyword>
<gene>
    <name evidence="2" type="ORF">HMPREF6123_0294</name>
</gene>
<dbReference type="InParanoid" id="C2KUX5"/>
<dbReference type="STRING" id="585501.HMPREF6123_0294"/>